<evidence type="ECO:0000256" key="2">
    <source>
        <dbReference type="ARBA" id="ARBA00022448"/>
    </source>
</evidence>
<evidence type="ECO:0000259" key="8">
    <source>
        <dbReference type="Pfam" id="PF25975"/>
    </source>
</evidence>
<evidence type="ECO:0000259" key="7">
    <source>
        <dbReference type="Pfam" id="PF25973"/>
    </source>
</evidence>
<dbReference type="Pfam" id="PF25975">
    <property type="entry name" value="CzcB_C"/>
    <property type="match status" value="1"/>
</dbReference>
<dbReference type="Gene3D" id="2.40.30.170">
    <property type="match status" value="1"/>
</dbReference>
<dbReference type="Proteomes" id="UP001259982">
    <property type="component" value="Unassembled WGS sequence"/>
</dbReference>
<dbReference type="Pfam" id="PF25954">
    <property type="entry name" value="Beta-barrel_RND_2"/>
    <property type="match status" value="1"/>
</dbReference>
<evidence type="ECO:0000259" key="6">
    <source>
        <dbReference type="Pfam" id="PF25954"/>
    </source>
</evidence>
<feature type="domain" description="CzcB-like C-terminal circularly permuted SH3-like" evidence="8">
    <location>
        <begin position="367"/>
        <end position="427"/>
    </location>
</feature>
<comment type="caution">
    <text evidence="9">The sequence shown here is derived from an EMBL/GenBank/DDBJ whole genome shotgun (WGS) entry which is preliminary data.</text>
</comment>
<feature type="domain" description="CzcB-like barrel-sandwich hybrid" evidence="7">
    <location>
        <begin position="127"/>
        <end position="274"/>
    </location>
</feature>
<evidence type="ECO:0000313" key="9">
    <source>
        <dbReference type="EMBL" id="MDT0618398.1"/>
    </source>
</evidence>
<keyword evidence="2" id="KW-0813">Transport</keyword>
<sequence length="441" mass="47052">MPNVHWLRIFCLLAVATPLAACNPLSGDSANAADTGKQPTSDHQDEGQNHGNSEHEGEHEGEHTGQTSGDSHEEEGGGHDEHAGDKRRIHLTSDQRQQLDLKISAAGAGSATAVVQAPATARFDADRVARVGPRLEAKVVEVTKDLGDTVAAGDTVAILDSVELGRAKASYLTAQARFGAALSEYQRDKKLAEDQITSEAELLESRADYQQAKAERDAARAELRLYGLDDGDIGAISVGGEQPLSRYQLTAPLAGTIQRRDLVPGQTVSAQQTPIHIVNNETMWVMIEAFEKDLPRLGLGQQVTLSVRALPNQTFEGKTDWVSRELDEQSRTVRVRAVVPNDDGNLRAGMFGTARIQTDAEQRFALVPVDAVQTVEDDSVVFVPGDEDGAFRAVTVTTGDEGGGQVEIRSGLAAGDRVVTTGAFDLKSALTASGRSAAHSH</sequence>
<organism evidence="9 10">
    <name type="scientific">Spectribacter acetivorans</name>
    <dbReference type="NCBI Taxonomy" id="3075603"/>
    <lineage>
        <taxon>Bacteria</taxon>
        <taxon>Pseudomonadati</taxon>
        <taxon>Pseudomonadota</taxon>
        <taxon>Gammaproteobacteria</taxon>
        <taxon>Salinisphaerales</taxon>
        <taxon>Salinisphaeraceae</taxon>
        <taxon>Spectribacter</taxon>
    </lineage>
</organism>
<dbReference type="Pfam" id="PF25973">
    <property type="entry name" value="BSH_CzcB"/>
    <property type="match status" value="1"/>
</dbReference>
<comment type="similarity">
    <text evidence="1">Belongs to the membrane fusion protein (MFP) (TC 8.A.1) family.</text>
</comment>
<dbReference type="RefSeq" id="WP_311653656.1">
    <property type="nucleotide sequence ID" value="NZ_JAVRHY010000005.1"/>
</dbReference>
<evidence type="ECO:0000256" key="4">
    <source>
        <dbReference type="SAM" id="SignalP"/>
    </source>
</evidence>
<feature type="compositionally biased region" description="Basic and acidic residues" evidence="3">
    <location>
        <begin position="40"/>
        <end position="63"/>
    </location>
</feature>
<evidence type="ECO:0000259" key="5">
    <source>
        <dbReference type="Pfam" id="PF25893"/>
    </source>
</evidence>
<accession>A0ABU3B7F2</accession>
<dbReference type="PANTHER" id="PTHR30097:SF4">
    <property type="entry name" value="SLR6042 PROTEIN"/>
    <property type="match status" value="1"/>
</dbReference>
<gene>
    <name evidence="9" type="ORF">RM531_07910</name>
</gene>
<dbReference type="Gene3D" id="1.10.287.470">
    <property type="entry name" value="Helix hairpin bin"/>
    <property type="match status" value="1"/>
</dbReference>
<dbReference type="InterPro" id="IPR058649">
    <property type="entry name" value="CzcB_C"/>
</dbReference>
<dbReference type="Pfam" id="PF25893">
    <property type="entry name" value="HH_CzcB"/>
    <property type="match status" value="1"/>
</dbReference>
<feature type="domain" description="CusB-like beta-barrel" evidence="6">
    <location>
        <begin position="282"/>
        <end position="358"/>
    </location>
</feature>
<dbReference type="InterPro" id="IPR058647">
    <property type="entry name" value="BSH_CzcB-like"/>
</dbReference>
<proteinExistence type="inferred from homology"/>
<feature type="domain" description="CzcB-like alpha-helical hairpin" evidence="5">
    <location>
        <begin position="167"/>
        <end position="224"/>
    </location>
</feature>
<dbReference type="InterPro" id="IPR006143">
    <property type="entry name" value="RND_pump_MFP"/>
</dbReference>
<feature type="region of interest" description="Disordered" evidence="3">
    <location>
        <begin position="30"/>
        <end position="84"/>
    </location>
</feature>
<dbReference type="InterPro" id="IPR058792">
    <property type="entry name" value="Beta-barrel_RND_2"/>
</dbReference>
<evidence type="ECO:0000256" key="3">
    <source>
        <dbReference type="SAM" id="MobiDB-lite"/>
    </source>
</evidence>
<dbReference type="NCBIfam" id="TIGR01730">
    <property type="entry name" value="RND_mfp"/>
    <property type="match status" value="1"/>
</dbReference>
<protein>
    <submittedName>
        <fullName evidence="9">Efflux RND transporter periplasmic adaptor subunit</fullName>
    </submittedName>
</protein>
<dbReference type="EMBL" id="JAVRHY010000005">
    <property type="protein sequence ID" value="MDT0618398.1"/>
    <property type="molecule type" value="Genomic_DNA"/>
</dbReference>
<reference evidence="9 10" key="1">
    <citation type="submission" date="2023-09" db="EMBL/GenBank/DDBJ databases">
        <authorList>
            <person name="Rey-Velasco X."/>
        </authorList>
    </citation>
    <scope>NUCLEOTIDE SEQUENCE [LARGE SCALE GENOMIC DNA]</scope>
    <source>
        <strain evidence="9 10">P385</strain>
    </source>
</reference>
<dbReference type="Gene3D" id="2.40.420.20">
    <property type="match status" value="1"/>
</dbReference>
<feature type="compositionally biased region" description="Basic and acidic residues" evidence="3">
    <location>
        <begin position="70"/>
        <end position="84"/>
    </location>
</feature>
<dbReference type="PANTHER" id="PTHR30097">
    <property type="entry name" value="CATION EFFLUX SYSTEM PROTEIN CUSB"/>
    <property type="match status" value="1"/>
</dbReference>
<evidence type="ECO:0000256" key="1">
    <source>
        <dbReference type="ARBA" id="ARBA00009477"/>
    </source>
</evidence>
<name>A0ABU3B7F2_9GAMM</name>
<dbReference type="SUPFAM" id="SSF111369">
    <property type="entry name" value="HlyD-like secretion proteins"/>
    <property type="match status" value="1"/>
</dbReference>
<keyword evidence="4" id="KW-0732">Signal</keyword>
<feature type="chain" id="PRO_5046274660" evidence="4">
    <location>
        <begin position="22"/>
        <end position="441"/>
    </location>
</feature>
<evidence type="ECO:0000313" key="10">
    <source>
        <dbReference type="Proteomes" id="UP001259982"/>
    </source>
</evidence>
<dbReference type="InterPro" id="IPR058648">
    <property type="entry name" value="HH_CzcB-like"/>
</dbReference>
<dbReference type="InterPro" id="IPR051909">
    <property type="entry name" value="MFP_Cation_Efflux"/>
</dbReference>
<feature type="signal peptide" evidence="4">
    <location>
        <begin position="1"/>
        <end position="21"/>
    </location>
</feature>
<keyword evidence="10" id="KW-1185">Reference proteome</keyword>